<reference evidence="3" key="1">
    <citation type="submission" date="2013-09" db="EMBL/GenBank/DDBJ databases">
        <title>Corchorus olitorius genome sequencing.</title>
        <authorList>
            <person name="Alam M."/>
            <person name="Haque M.S."/>
            <person name="Islam M.S."/>
            <person name="Emdad E.M."/>
            <person name="Islam M.M."/>
            <person name="Ahmed B."/>
            <person name="Halim A."/>
            <person name="Hossen Q.M.M."/>
            <person name="Hossain M.Z."/>
            <person name="Ahmed R."/>
            <person name="Khan M.M."/>
            <person name="Islam R."/>
            <person name="Rashid M.M."/>
            <person name="Khan S.A."/>
            <person name="Rahman M.S."/>
            <person name="Alam M."/>
            <person name="Yahiya A.S."/>
            <person name="Khan M.S."/>
            <person name="Azam M.S."/>
            <person name="Haque T."/>
            <person name="Lashkar M.Z.H."/>
            <person name="Akhand A.I."/>
            <person name="Morshed G."/>
            <person name="Roy S."/>
            <person name="Uddin K.S."/>
            <person name="Rabeya T."/>
            <person name="Hossain A.S."/>
            <person name="Chowdhury A."/>
            <person name="Snigdha A.R."/>
            <person name="Mortoza M.S."/>
            <person name="Matin S.A."/>
            <person name="Hoque S.M.E."/>
            <person name="Islam M.K."/>
            <person name="Roy D.K."/>
            <person name="Haider R."/>
            <person name="Moosa M.M."/>
            <person name="Elias S.M."/>
            <person name="Hasan A.M."/>
            <person name="Jahan S."/>
            <person name="Shafiuddin M."/>
            <person name="Mahmood N."/>
            <person name="Shommy N.S."/>
        </authorList>
    </citation>
    <scope>NUCLEOTIDE SEQUENCE [LARGE SCALE GENOMIC DNA]</scope>
    <source>
        <strain evidence="3">cv. O-4</strain>
    </source>
</reference>
<evidence type="ECO:0000256" key="1">
    <source>
        <dbReference type="SAM" id="MobiDB-lite"/>
    </source>
</evidence>
<dbReference type="Proteomes" id="UP000187203">
    <property type="component" value="Unassembled WGS sequence"/>
</dbReference>
<sequence length="298" mass="34237">MSLNTPSPTSLNPRKRWKKFQGKRGGTFDQTPKGFPPSFWIFFLYFFSNFFVATDAKNSSPYPPSLSKVMIPVYIVNAQGTLIVDSPFFWVSACFVSTVFNLSCSNLGSREFSFFRPLLYSPAEKGSKWRMKMRKHHALPPHDEHVPRHLQNWLSSKRNEFALPKDFDQDLVDAIPNVVELLDDKSDTDRDSDPKAQDDPIPHTHQIIANPHPGPRKQSRNLKPLRSNAEAKSSKSCVVEKAKKIHVVPVERPHESRVVEKFRTSKAPEENLGIRCISMIKESIKRLIHRIHFVFFVL</sequence>
<dbReference type="AlphaFoldDB" id="A0A1R3JHV5"/>
<evidence type="ECO:0000313" key="2">
    <source>
        <dbReference type="EMBL" id="OMO94422.1"/>
    </source>
</evidence>
<feature type="region of interest" description="Disordered" evidence="1">
    <location>
        <begin position="182"/>
        <end position="235"/>
    </location>
</feature>
<keyword evidence="3" id="KW-1185">Reference proteome</keyword>
<gene>
    <name evidence="2" type="ORF">COLO4_16346</name>
</gene>
<evidence type="ECO:0000313" key="3">
    <source>
        <dbReference type="Proteomes" id="UP000187203"/>
    </source>
</evidence>
<accession>A0A1R3JHV5</accession>
<comment type="caution">
    <text evidence="2">The sequence shown here is derived from an EMBL/GenBank/DDBJ whole genome shotgun (WGS) entry which is preliminary data.</text>
</comment>
<dbReference type="EMBL" id="AWUE01016054">
    <property type="protein sequence ID" value="OMO94422.1"/>
    <property type="molecule type" value="Genomic_DNA"/>
</dbReference>
<protein>
    <submittedName>
        <fullName evidence="2">Uncharacterized protein</fullName>
    </submittedName>
</protein>
<proteinExistence type="predicted"/>
<name>A0A1R3JHV5_9ROSI</name>
<dbReference type="STRING" id="93759.A0A1R3JHV5"/>
<feature type="compositionally biased region" description="Basic and acidic residues" evidence="1">
    <location>
        <begin position="182"/>
        <end position="202"/>
    </location>
</feature>
<organism evidence="2 3">
    <name type="scientific">Corchorus olitorius</name>
    <dbReference type="NCBI Taxonomy" id="93759"/>
    <lineage>
        <taxon>Eukaryota</taxon>
        <taxon>Viridiplantae</taxon>
        <taxon>Streptophyta</taxon>
        <taxon>Embryophyta</taxon>
        <taxon>Tracheophyta</taxon>
        <taxon>Spermatophyta</taxon>
        <taxon>Magnoliopsida</taxon>
        <taxon>eudicotyledons</taxon>
        <taxon>Gunneridae</taxon>
        <taxon>Pentapetalae</taxon>
        <taxon>rosids</taxon>
        <taxon>malvids</taxon>
        <taxon>Malvales</taxon>
        <taxon>Malvaceae</taxon>
        <taxon>Grewioideae</taxon>
        <taxon>Apeibeae</taxon>
        <taxon>Corchorus</taxon>
    </lineage>
</organism>
<dbReference type="OrthoDB" id="1927263at2759"/>